<dbReference type="EC" id="6.3.2.4" evidence="5"/>
<feature type="domain" description="ATP-grasp" evidence="15">
    <location>
        <begin position="132"/>
        <end position="325"/>
    </location>
</feature>
<comment type="cofactor">
    <cofactor evidence="1">
        <name>Mn(2+)</name>
        <dbReference type="ChEBI" id="CHEBI:29035"/>
    </cofactor>
</comment>
<dbReference type="PROSITE" id="PS00843">
    <property type="entry name" value="DALA_DALA_LIGASE_1"/>
    <property type="match status" value="1"/>
</dbReference>
<protein>
    <recommendedName>
        <fullName evidence="5">D-alanine--D-alanine ligase</fullName>
        <ecNumber evidence="5">6.3.2.4</ecNumber>
    </recommendedName>
</protein>
<keyword evidence="7 16" id="KW-0436">Ligase</keyword>
<dbReference type="Gene3D" id="3.40.50.20">
    <property type="match status" value="1"/>
</dbReference>
<dbReference type="InterPro" id="IPR005905">
    <property type="entry name" value="D_ala_D_ala"/>
</dbReference>
<dbReference type="SUPFAM" id="SSF56059">
    <property type="entry name" value="Glutathione synthetase ATP-binding domain-like"/>
    <property type="match status" value="1"/>
</dbReference>
<dbReference type="Gene3D" id="3.30.1490.20">
    <property type="entry name" value="ATP-grasp fold, A domain"/>
    <property type="match status" value="1"/>
</dbReference>
<dbReference type="PROSITE" id="PS50975">
    <property type="entry name" value="ATP_GRASP"/>
    <property type="match status" value="1"/>
</dbReference>
<dbReference type="InterPro" id="IPR011127">
    <property type="entry name" value="Dala_Dala_lig_N"/>
</dbReference>
<sequence length="340" mass="39171">MNLGILFGGKSYEHEISIVSAITLKDVFKNNLYFVFCDKDKEFYLIENHNMKASYFSSFEYKKSKKLTIKNGGFFIQGMFSKKIPVDVYINLIHGNDGEDGKIASLFEFFDIKFIGAKIEASVLSYSKILTKYLAKMVGVKTLDYQVLKRGDEINLNFPVILKPAELGSSIGISVVKEQSKLAYSLDNSFEYSKNLLVEPFIDGVKEYNLAGFRLKDEIKFSFIEEPNKKEILDFEQKYLNFSGNSKIKKADITQELEQKIQEEFKKIYNFGFDGAIIRCDFFVIDNEVYLNEINANPGSLAYYLFDDFENLVYELAKNLPNTNNIKINYDYLHLISSNK</sequence>
<evidence type="ECO:0000256" key="11">
    <source>
        <dbReference type="ARBA" id="ARBA00022984"/>
    </source>
</evidence>
<dbReference type="GO" id="GO:0005524">
    <property type="term" value="F:ATP binding"/>
    <property type="evidence" value="ECO:0007669"/>
    <property type="project" value="UniProtKB-UniRule"/>
</dbReference>
<dbReference type="GO" id="GO:0071555">
    <property type="term" value="P:cell wall organization"/>
    <property type="evidence" value="ECO:0007669"/>
    <property type="project" value="UniProtKB-KW"/>
</dbReference>
<gene>
    <name evidence="16" type="ORF">F1B92_06415</name>
</gene>
<evidence type="ECO:0000256" key="4">
    <source>
        <dbReference type="ARBA" id="ARBA00010871"/>
    </source>
</evidence>
<evidence type="ECO:0000259" key="15">
    <source>
        <dbReference type="PROSITE" id="PS50975"/>
    </source>
</evidence>
<name>A0A6L5WKM4_9BACT</name>
<dbReference type="GO" id="GO:0005737">
    <property type="term" value="C:cytoplasm"/>
    <property type="evidence" value="ECO:0007669"/>
    <property type="project" value="UniProtKB-SubCell"/>
</dbReference>
<dbReference type="NCBIfam" id="NF002527">
    <property type="entry name" value="PRK01966.1-3"/>
    <property type="match status" value="1"/>
</dbReference>
<evidence type="ECO:0000256" key="5">
    <source>
        <dbReference type="ARBA" id="ARBA00012216"/>
    </source>
</evidence>
<keyword evidence="8 14" id="KW-0547">Nucleotide-binding</keyword>
<evidence type="ECO:0000256" key="3">
    <source>
        <dbReference type="ARBA" id="ARBA00004496"/>
    </source>
</evidence>
<keyword evidence="10" id="KW-0133">Cell shape</keyword>
<evidence type="ECO:0000256" key="12">
    <source>
        <dbReference type="ARBA" id="ARBA00023316"/>
    </source>
</evidence>
<evidence type="ECO:0000256" key="6">
    <source>
        <dbReference type="ARBA" id="ARBA00022490"/>
    </source>
</evidence>
<dbReference type="GO" id="GO:0008360">
    <property type="term" value="P:regulation of cell shape"/>
    <property type="evidence" value="ECO:0007669"/>
    <property type="project" value="UniProtKB-KW"/>
</dbReference>
<dbReference type="Pfam" id="PF01820">
    <property type="entry name" value="Dala_Dala_lig_N"/>
    <property type="match status" value="1"/>
</dbReference>
<comment type="catalytic activity">
    <reaction evidence="13">
        <text>2 D-alanine + ATP = D-alanyl-D-alanine + ADP + phosphate + H(+)</text>
        <dbReference type="Rhea" id="RHEA:11224"/>
        <dbReference type="ChEBI" id="CHEBI:15378"/>
        <dbReference type="ChEBI" id="CHEBI:30616"/>
        <dbReference type="ChEBI" id="CHEBI:43474"/>
        <dbReference type="ChEBI" id="CHEBI:57416"/>
        <dbReference type="ChEBI" id="CHEBI:57822"/>
        <dbReference type="ChEBI" id="CHEBI:456216"/>
        <dbReference type="EC" id="6.3.2.4"/>
    </reaction>
</comment>
<evidence type="ECO:0000256" key="2">
    <source>
        <dbReference type="ARBA" id="ARBA00001946"/>
    </source>
</evidence>
<evidence type="ECO:0000256" key="13">
    <source>
        <dbReference type="ARBA" id="ARBA00047614"/>
    </source>
</evidence>
<keyword evidence="9 14" id="KW-0067">ATP-binding</keyword>
<dbReference type="InterPro" id="IPR013815">
    <property type="entry name" value="ATP_grasp_subdomain_1"/>
</dbReference>
<dbReference type="NCBIfam" id="TIGR01205">
    <property type="entry name" value="D_ala_D_alaTIGR"/>
    <property type="match status" value="1"/>
</dbReference>
<evidence type="ECO:0000256" key="9">
    <source>
        <dbReference type="ARBA" id="ARBA00022840"/>
    </source>
</evidence>
<evidence type="ECO:0000256" key="1">
    <source>
        <dbReference type="ARBA" id="ARBA00001936"/>
    </source>
</evidence>
<reference evidence="16 17" key="2">
    <citation type="submission" date="2020-03" db="EMBL/GenBank/DDBJ databases">
        <title>Campylobacter portucalensis sp. nov., a new species of Campylobacter isolated from the reproductive tract of bulls.</title>
        <authorList>
            <person name="Silva M.F."/>
            <person name="Pereira G."/>
            <person name="Carneiro C."/>
            <person name="Hemphill A."/>
            <person name="Mateus L."/>
            <person name="Lopes-Da-Costa L."/>
            <person name="Silva E."/>
        </authorList>
    </citation>
    <scope>NUCLEOTIDE SEQUENCE [LARGE SCALE GENOMIC DNA]</scope>
    <source>
        <strain evidence="16 17">FMV-PI01</strain>
    </source>
</reference>
<evidence type="ECO:0000256" key="10">
    <source>
        <dbReference type="ARBA" id="ARBA00022960"/>
    </source>
</evidence>
<dbReference type="AlphaFoldDB" id="A0A6L5WKM4"/>
<dbReference type="Proteomes" id="UP000476338">
    <property type="component" value="Unassembled WGS sequence"/>
</dbReference>
<comment type="similarity">
    <text evidence="4">Belongs to the D-alanine--D-alanine ligase family.</text>
</comment>
<dbReference type="Pfam" id="PF07478">
    <property type="entry name" value="Dala_Dala_lig_C"/>
    <property type="match status" value="1"/>
</dbReference>
<dbReference type="InterPro" id="IPR011761">
    <property type="entry name" value="ATP-grasp"/>
</dbReference>
<keyword evidence="17" id="KW-1185">Reference proteome</keyword>
<dbReference type="InterPro" id="IPR011095">
    <property type="entry name" value="Dala_Dala_lig_C"/>
</dbReference>
<dbReference type="PANTHER" id="PTHR23132:SF23">
    <property type="entry name" value="D-ALANINE--D-ALANINE LIGASE B"/>
    <property type="match status" value="1"/>
</dbReference>
<dbReference type="InterPro" id="IPR000291">
    <property type="entry name" value="D-Ala_lig_Van_CS"/>
</dbReference>
<keyword evidence="12" id="KW-0961">Cell wall biogenesis/degradation</keyword>
<evidence type="ECO:0000256" key="14">
    <source>
        <dbReference type="PROSITE-ProRule" id="PRU00409"/>
    </source>
</evidence>
<evidence type="ECO:0000256" key="8">
    <source>
        <dbReference type="ARBA" id="ARBA00022741"/>
    </source>
</evidence>
<organism evidence="16 17">
    <name type="scientific">Campylobacter portucalensis</name>
    <dbReference type="NCBI Taxonomy" id="2608384"/>
    <lineage>
        <taxon>Bacteria</taxon>
        <taxon>Pseudomonadati</taxon>
        <taxon>Campylobacterota</taxon>
        <taxon>Epsilonproteobacteria</taxon>
        <taxon>Campylobacterales</taxon>
        <taxon>Campylobacteraceae</taxon>
        <taxon>Campylobacter</taxon>
    </lineage>
</organism>
<dbReference type="PANTHER" id="PTHR23132">
    <property type="entry name" value="D-ALANINE--D-ALANINE LIGASE"/>
    <property type="match status" value="1"/>
</dbReference>
<keyword evidence="11" id="KW-0573">Peptidoglycan synthesis</keyword>
<reference evidence="16 17" key="1">
    <citation type="submission" date="2019-09" db="EMBL/GenBank/DDBJ databases">
        <authorList>
            <person name="Silva M."/>
            <person name="Pereira G."/>
            <person name="Lopes-Da-Costa L."/>
            <person name="Silva E."/>
        </authorList>
    </citation>
    <scope>NUCLEOTIDE SEQUENCE [LARGE SCALE GENOMIC DNA]</scope>
    <source>
        <strain evidence="16 17">FMV-PI01</strain>
    </source>
</reference>
<dbReference type="GO" id="GO:0046872">
    <property type="term" value="F:metal ion binding"/>
    <property type="evidence" value="ECO:0007669"/>
    <property type="project" value="InterPro"/>
</dbReference>
<evidence type="ECO:0000313" key="16">
    <source>
        <dbReference type="EMBL" id="MSN96797.1"/>
    </source>
</evidence>
<accession>A0A6L5WKM4</accession>
<comment type="caution">
    <text evidence="16">The sequence shown here is derived from an EMBL/GenBank/DDBJ whole genome shotgun (WGS) entry which is preliminary data.</text>
</comment>
<evidence type="ECO:0000313" key="17">
    <source>
        <dbReference type="Proteomes" id="UP000476338"/>
    </source>
</evidence>
<comment type="cofactor">
    <cofactor evidence="2">
        <name>Mg(2+)</name>
        <dbReference type="ChEBI" id="CHEBI:18420"/>
    </cofactor>
</comment>
<dbReference type="InterPro" id="IPR016185">
    <property type="entry name" value="PreATP-grasp_dom_sf"/>
</dbReference>
<dbReference type="RefSeq" id="WP_154571064.1">
    <property type="nucleotide sequence ID" value="NZ_VWSJ01000025.1"/>
</dbReference>
<comment type="subcellular location">
    <subcellularLocation>
        <location evidence="3">Cytoplasm</location>
    </subcellularLocation>
</comment>
<dbReference type="SUPFAM" id="SSF52440">
    <property type="entry name" value="PreATP-grasp domain"/>
    <property type="match status" value="1"/>
</dbReference>
<dbReference type="GO" id="GO:0009252">
    <property type="term" value="P:peptidoglycan biosynthetic process"/>
    <property type="evidence" value="ECO:0007669"/>
    <property type="project" value="UniProtKB-KW"/>
</dbReference>
<keyword evidence="6" id="KW-0963">Cytoplasm</keyword>
<dbReference type="Gene3D" id="3.30.470.20">
    <property type="entry name" value="ATP-grasp fold, B domain"/>
    <property type="match status" value="1"/>
</dbReference>
<dbReference type="GO" id="GO:0008716">
    <property type="term" value="F:D-alanine-D-alanine ligase activity"/>
    <property type="evidence" value="ECO:0007669"/>
    <property type="project" value="UniProtKB-EC"/>
</dbReference>
<proteinExistence type="inferred from homology"/>
<dbReference type="EMBL" id="VWSJ01000025">
    <property type="protein sequence ID" value="MSN96797.1"/>
    <property type="molecule type" value="Genomic_DNA"/>
</dbReference>
<evidence type="ECO:0000256" key="7">
    <source>
        <dbReference type="ARBA" id="ARBA00022598"/>
    </source>
</evidence>